<feature type="region of interest" description="Disordered" evidence="3">
    <location>
        <begin position="272"/>
        <end position="296"/>
    </location>
</feature>
<dbReference type="KEGG" id="plj:28885406"/>
<evidence type="ECO:0000259" key="4">
    <source>
        <dbReference type="SMART" id="SM00338"/>
    </source>
</evidence>
<dbReference type="EMBL" id="LCWV01000018">
    <property type="protein sequence ID" value="PWI67573.1"/>
    <property type="molecule type" value="Genomic_DNA"/>
</dbReference>
<evidence type="ECO:0000256" key="3">
    <source>
        <dbReference type="SAM" id="MobiDB-lite"/>
    </source>
</evidence>
<keyword evidence="11" id="KW-1185">Reference proteome</keyword>
<feature type="compositionally biased region" description="Polar residues" evidence="3">
    <location>
        <begin position="1"/>
        <end position="20"/>
    </location>
</feature>
<dbReference type="InterPro" id="IPR004827">
    <property type="entry name" value="bZIP"/>
</dbReference>
<feature type="compositionally biased region" description="Low complexity" evidence="3">
    <location>
        <begin position="142"/>
        <end position="165"/>
    </location>
</feature>
<reference evidence="8 10" key="2">
    <citation type="journal article" date="2016" name="Front. Microbiol.">
        <title>Genome and transcriptome sequences reveal the specific parasitism of the nematophagous Purpureocillium lilacinum 36-1.</title>
        <authorList>
            <person name="Xie J."/>
            <person name="Li S."/>
            <person name="Mo C."/>
            <person name="Xiao X."/>
            <person name="Peng D."/>
            <person name="Wang G."/>
            <person name="Xiao Y."/>
        </authorList>
    </citation>
    <scope>NUCLEOTIDE SEQUENCE [LARGE SCALE GENOMIC DNA]</scope>
    <source>
        <strain evidence="8 10">36-1</strain>
    </source>
</reference>
<dbReference type="GO" id="GO:0090575">
    <property type="term" value="C:RNA polymerase II transcription regulator complex"/>
    <property type="evidence" value="ECO:0007669"/>
    <property type="project" value="TreeGrafter"/>
</dbReference>
<comment type="subcellular location">
    <subcellularLocation>
        <location evidence="1">Nucleus</location>
    </subcellularLocation>
</comment>
<dbReference type="EMBL" id="JAWRVI010000023">
    <property type="protein sequence ID" value="KAK4088739.1"/>
    <property type="molecule type" value="Genomic_DNA"/>
</dbReference>
<evidence type="ECO:0000313" key="10">
    <source>
        <dbReference type="Proteomes" id="UP000245956"/>
    </source>
</evidence>
<dbReference type="PANTHER" id="PTHR40621">
    <property type="entry name" value="TRANSCRIPTION FACTOR KAPC-RELATED"/>
    <property type="match status" value="1"/>
</dbReference>
<reference evidence="5" key="4">
    <citation type="submission" date="2023-11" db="EMBL/GenBank/DDBJ databases">
        <authorList>
            <person name="Beijen E."/>
            <person name="Ohm R.A."/>
        </authorList>
    </citation>
    <scope>NUCLEOTIDE SEQUENCE</scope>
    <source>
        <strain evidence="5">CBS 150709</strain>
    </source>
</reference>
<name>A0A179HM92_PURLI</name>
<evidence type="ECO:0000313" key="7">
    <source>
        <dbReference type="EMBL" id="OAQ91535.1"/>
    </source>
</evidence>
<dbReference type="Gene3D" id="1.20.5.170">
    <property type="match status" value="1"/>
</dbReference>
<dbReference type="SUPFAM" id="SSF57959">
    <property type="entry name" value="Leucine zipper domain"/>
    <property type="match status" value="1"/>
</dbReference>
<dbReference type="EMBL" id="LSBI01000003">
    <property type="protein sequence ID" value="OAQ91535.1"/>
    <property type="molecule type" value="Genomic_DNA"/>
</dbReference>
<dbReference type="GeneID" id="28885406"/>
<sequence length="386" mass="42231">MSSSLSPDQYGSNRSQSSPEASGGAQDKSALSPLNLGFFKSLADKRANREGNPPKRRGPKPDSKPALTRRQELNRQAQRTHRERKELYIKALEDEVLRLKELYSNVSQDKERLAEENRQLRGILAHNGIPFPRGGGPHDDSSSNPSGGHQSSAGGSPYAPGSHAAFSPSQSTAPSVTSSGHPGNMHHMTGDQMRSAVHVSNGKGVDFEQAGIDFVLAYDNSASSRAYLSPPPHLEKPCMQHMPFLLDRANEVDGDPCGHALMATCPPKPFENLTPETPFGSTHTRDSPSGDVPAQGTWELSKADLSTLLDLSRRLKLDGEITPVMAWGMILNHPRFADFKPEDFQRLAEELGRKVRCYGFGAVMEEFELQDAFESVLPCEPDTMVF</sequence>
<evidence type="ECO:0000313" key="8">
    <source>
        <dbReference type="EMBL" id="PWI67573.1"/>
    </source>
</evidence>
<feature type="region of interest" description="Disordered" evidence="3">
    <location>
        <begin position="126"/>
        <end position="189"/>
    </location>
</feature>
<dbReference type="GO" id="GO:0000976">
    <property type="term" value="F:transcription cis-regulatory region binding"/>
    <property type="evidence" value="ECO:0007669"/>
    <property type="project" value="InterPro"/>
</dbReference>
<evidence type="ECO:0000313" key="5">
    <source>
        <dbReference type="EMBL" id="KAK4088739.1"/>
    </source>
</evidence>
<evidence type="ECO:0000313" key="9">
    <source>
        <dbReference type="Proteomes" id="UP000078340"/>
    </source>
</evidence>
<keyword evidence="2" id="KW-0539">Nucleus</keyword>
<dbReference type="InterPro" id="IPR050936">
    <property type="entry name" value="AP-1-like"/>
</dbReference>
<dbReference type="AlphaFoldDB" id="A0A179HM92"/>
<dbReference type="SMART" id="SM00338">
    <property type="entry name" value="BRLZ"/>
    <property type="match status" value="1"/>
</dbReference>
<comment type="caution">
    <text evidence="7">The sequence shown here is derived from an EMBL/GenBank/DDBJ whole genome shotgun (WGS) entry which is preliminary data.</text>
</comment>
<protein>
    <submittedName>
        <fullName evidence="7">BZIP-type transcription factor</fullName>
    </submittedName>
</protein>
<dbReference type="PANTHER" id="PTHR40621:SF6">
    <property type="entry name" value="AP-1-LIKE TRANSCRIPTION FACTOR YAP1-RELATED"/>
    <property type="match status" value="1"/>
</dbReference>
<reference evidence="5 11" key="5">
    <citation type="journal article" date="2024" name="Microbiol. Resour. Announc.">
        <title>Genome annotations for the ascomycete fungi Trichoderma harzianum, Trichoderma aggressivum, and Purpureocillium lilacinum.</title>
        <authorList>
            <person name="Beijen E.P.W."/>
            <person name="Ohm R.A."/>
        </authorList>
    </citation>
    <scope>NUCLEOTIDE SEQUENCE [LARGE SCALE GENOMIC DNA]</scope>
    <source>
        <strain evidence="5 11">CBS 150709</strain>
    </source>
</reference>
<dbReference type="Proteomes" id="UP000078340">
    <property type="component" value="Unassembled WGS sequence"/>
</dbReference>
<evidence type="ECO:0000256" key="1">
    <source>
        <dbReference type="ARBA" id="ARBA00004123"/>
    </source>
</evidence>
<feature type="domain" description="BZIP" evidence="4">
    <location>
        <begin position="61"/>
        <end position="126"/>
    </location>
</feature>
<dbReference type="Proteomes" id="UP000245956">
    <property type="component" value="Unassembled WGS sequence"/>
</dbReference>
<dbReference type="OMA" id="TKVRCYG"/>
<dbReference type="Proteomes" id="UP000078240">
    <property type="component" value="Unassembled WGS sequence"/>
</dbReference>
<reference evidence="8" key="1">
    <citation type="submission" date="2015-05" db="EMBL/GenBank/DDBJ databases">
        <authorList>
            <person name="Wang D.B."/>
            <person name="Wang M."/>
        </authorList>
    </citation>
    <scope>NUCLEOTIDE SEQUENCE</scope>
    <source>
        <strain evidence="8">36-1</strain>
    </source>
</reference>
<evidence type="ECO:0000256" key="2">
    <source>
        <dbReference type="ARBA" id="ARBA00023242"/>
    </source>
</evidence>
<accession>A0A179HM92</accession>
<dbReference type="OrthoDB" id="2590011at2759"/>
<feature type="region of interest" description="Disordered" evidence="3">
    <location>
        <begin position="1"/>
        <end position="85"/>
    </location>
</feature>
<evidence type="ECO:0000313" key="11">
    <source>
        <dbReference type="Proteomes" id="UP001287286"/>
    </source>
</evidence>
<dbReference type="Gene3D" id="1.10.238.100">
    <property type="entry name" value="YAP1 redox domain. Chain B"/>
    <property type="match status" value="1"/>
</dbReference>
<dbReference type="GO" id="GO:0001228">
    <property type="term" value="F:DNA-binding transcription activator activity, RNA polymerase II-specific"/>
    <property type="evidence" value="ECO:0007669"/>
    <property type="project" value="TreeGrafter"/>
</dbReference>
<evidence type="ECO:0000313" key="6">
    <source>
        <dbReference type="EMBL" id="OAQ81483.1"/>
    </source>
</evidence>
<feature type="compositionally biased region" description="Polar residues" evidence="3">
    <location>
        <begin position="167"/>
        <end position="181"/>
    </location>
</feature>
<dbReference type="InterPro" id="IPR046347">
    <property type="entry name" value="bZIP_sf"/>
</dbReference>
<gene>
    <name evidence="8" type="ORF">PCL_02927</name>
    <name evidence="5" type="ORF">Purlil1_6950</name>
    <name evidence="6" type="ORF">VFPBJ_04067</name>
    <name evidence="7" type="ORF">VFPFJ_03275</name>
</gene>
<proteinExistence type="predicted"/>
<dbReference type="CDD" id="cd14688">
    <property type="entry name" value="bZIP_YAP"/>
    <property type="match status" value="1"/>
</dbReference>
<dbReference type="EMBL" id="LSBH01000003">
    <property type="protein sequence ID" value="OAQ81483.1"/>
    <property type="molecule type" value="Genomic_DNA"/>
</dbReference>
<dbReference type="Proteomes" id="UP001287286">
    <property type="component" value="Unassembled WGS sequence"/>
</dbReference>
<reference evidence="7 9" key="3">
    <citation type="submission" date="2016-02" db="EMBL/GenBank/DDBJ databases">
        <title>Biosynthesis of antibiotic leucinostatins and their inhibition on Phytophthora in bio-control Purpureocillium lilacinum.</title>
        <authorList>
            <person name="Wang G."/>
            <person name="Liu Z."/>
            <person name="Lin R."/>
            <person name="Li E."/>
            <person name="Mao Z."/>
            <person name="Ling J."/>
            <person name="Yin W."/>
            <person name="Xie B."/>
        </authorList>
    </citation>
    <scope>NUCLEOTIDE SEQUENCE [LARGE SCALE GENOMIC DNA]</scope>
    <source>
        <strain evidence="6">PLBJ-1</strain>
        <strain evidence="7">PLFJ-1</strain>
    </source>
</reference>
<feature type="compositionally biased region" description="Basic and acidic residues" evidence="3">
    <location>
        <begin position="42"/>
        <end position="73"/>
    </location>
</feature>
<organism evidence="7 9">
    <name type="scientific">Purpureocillium lilacinum</name>
    <name type="common">Paecilomyces lilacinus</name>
    <dbReference type="NCBI Taxonomy" id="33203"/>
    <lineage>
        <taxon>Eukaryota</taxon>
        <taxon>Fungi</taxon>
        <taxon>Dikarya</taxon>
        <taxon>Ascomycota</taxon>
        <taxon>Pezizomycotina</taxon>
        <taxon>Sordariomycetes</taxon>
        <taxon>Hypocreomycetidae</taxon>
        <taxon>Hypocreales</taxon>
        <taxon>Ophiocordycipitaceae</taxon>
        <taxon>Purpureocillium</taxon>
    </lineage>
</organism>